<gene>
    <name evidence="2" type="ORF">A1O1_08037</name>
</gene>
<evidence type="ECO:0000256" key="1">
    <source>
        <dbReference type="SAM" id="Phobius"/>
    </source>
</evidence>
<dbReference type="RefSeq" id="XP_007727091.1">
    <property type="nucleotide sequence ID" value="XM_007728901.1"/>
</dbReference>
<keyword evidence="1" id="KW-1133">Transmembrane helix</keyword>
<keyword evidence="1" id="KW-0472">Membrane</keyword>
<dbReference type="AlphaFoldDB" id="W9XX86"/>
<proteinExistence type="predicted"/>
<comment type="caution">
    <text evidence="2">The sequence shown here is derived from an EMBL/GenBank/DDBJ whole genome shotgun (WGS) entry which is preliminary data.</text>
</comment>
<dbReference type="HOGENOM" id="CLU_723601_0_0_1"/>
<accession>W9XX86</accession>
<feature type="transmembrane region" description="Helical" evidence="1">
    <location>
        <begin position="119"/>
        <end position="139"/>
    </location>
</feature>
<feature type="transmembrane region" description="Helical" evidence="1">
    <location>
        <begin position="38"/>
        <end position="64"/>
    </location>
</feature>
<keyword evidence="3" id="KW-1185">Reference proteome</keyword>
<keyword evidence="1" id="KW-0812">Transmembrane</keyword>
<reference evidence="2 3" key="1">
    <citation type="submission" date="2013-03" db="EMBL/GenBank/DDBJ databases">
        <title>The Genome Sequence of Capronia coronata CBS 617.96.</title>
        <authorList>
            <consortium name="The Broad Institute Genomics Platform"/>
            <person name="Cuomo C."/>
            <person name="de Hoog S."/>
            <person name="Gorbushina A."/>
            <person name="Walker B."/>
            <person name="Young S.K."/>
            <person name="Zeng Q."/>
            <person name="Gargeya S."/>
            <person name="Fitzgerald M."/>
            <person name="Haas B."/>
            <person name="Abouelleil A."/>
            <person name="Allen A.W."/>
            <person name="Alvarado L."/>
            <person name="Arachchi H.M."/>
            <person name="Berlin A.M."/>
            <person name="Chapman S.B."/>
            <person name="Gainer-Dewar J."/>
            <person name="Goldberg J."/>
            <person name="Griggs A."/>
            <person name="Gujja S."/>
            <person name="Hansen M."/>
            <person name="Howarth C."/>
            <person name="Imamovic A."/>
            <person name="Ireland A."/>
            <person name="Larimer J."/>
            <person name="McCowan C."/>
            <person name="Murphy C."/>
            <person name="Pearson M."/>
            <person name="Poon T.W."/>
            <person name="Priest M."/>
            <person name="Roberts A."/>
            <person name="Saif S."/>
            <person name="Shea T."/>
            <person name="Sisk P."/>
            <person name="Sykes S."/>
            <person name="Wortman J."/>
            <person name="Nusbaum C."/>
            <person name="Birren B."/>
        </authorList>
    </citation>
    <scope>NUCLEOTIDE SEQUENCE [LARGE SCALE GENOMIC DNA]</scope>
    <source>
        <strain evidence="2 3">CBS 617.96</strain>
    </source>
</reference>
<evidence type="ECO:0000313" key="3">
    <source>
        <dbReference type="Proteomes" id="UP000019484"/>
    </source>
</evidence>
<sequence>MSTPTTNFVRTGARHPWHDLSRGYFNSLQCLVTTSHSFVWTSATGITLAALLFLFAFAQFYWVLRGLNLLFKSQTLKLICETMELSRGGLNAIGDLWKYHIRGYVRPGSQTTTTRPRGICVNITVVLIAILLVVVFFGFNIGMAFTSKLATDTLGLSDSPFCDIWQHPSGVLAPAAQVWEEEAERRARLYVSTCDGKPTGTDGCNLYFNQSIRFHVTNTSCPFQLDTCDGAGGPPLRFDTDYFDSRILGLNIRNSPRLRRETVCSPVVTDERYVRFHTSPYGLRATEYYYGNGGPNRRWNGIDSEFTYNSSVTFTKDIPSYSVATFRSKSSGDYAYILPEFRVPNHTTTLLIIEDGQLFYPEKRQDPVFAAHNQTSDPLGLN</sequence>
<protein>
    <submittedName>
        <fullName evidence="2">Uncharacterized protein</fullName>
    </submittedName>
</protein>
<dbReference type="EMBL" id="AMWN01000007">
    <property type="protein sequence ID" value="EXJ81970.1"/>
    <property type="molecule type" value="Genomic_DNA"/>
</dbReference>
<evidence type="ECO:0000313" key="2">
    <source>
        <dbReference type="EMBL" id="EXJ81970.1"/>
    </source>
</evidence>
<organism evidence="2 3">
    <name type="scientific">Capronia coronata CBS 617.96</name>
    <dbReference type="NCBI Taxonomy" id="1182541"/>
    <lineage>
        <taxon>Eukaryota</taxon>
        <taxon>Fungi</taxon>
        <taxon>Dikarya</taxon>
        <taxon>Ascomycota</taxon>
        <taxon>Pezizomycotina</taxon>
        <taxon>Eurotiomycetes</taxon>
        <taxon>Chaetothyriomycetidae</taxon>
        <taxon>Chaetothyriales</taxon>
        <taxon>Herpotrichiellaceae</taxon>
        <taxon>Capronia</taxon>
    </lineage>
</organism>
<dbReference type="GeneID" id="19162890"/>
<dbReference type="OrthoDB" id="3540210at2759"/>
<name>W9XX86_9EURO</name>
<dbReference type="Proteomes" id="UP000019484">
    <property type="component" value="Unassembled WGS sequence"/>
</dbReference>